<comment type="caution">
    <text evidence="1">The sequence shown here is derived from an EMBL/GenBank/DDBJ whole genome shotgun (WGS) entry which is preliminary data.</text>
</comment>
<dbReference type="EMBL" id="JBBWWQ010000003">
    <property type="protein sequence ID" value="KAK8952446.1"/>
    <property type="molecule type" value="Genomic_DNA"/>
</dbReference>
<proteinExistence type="predicted"/>
<evidence type="ECO:0000313" key="1">
    <source>
        <dbReference type="EMBL" id="KAK8952446.1"/>
    </source>
</evidence>
<sequence>MVIHAWQRLNMNGSQIFATSVVSLAIPVKCALASLKTHFVIRGIIRHLGLGCERQRQRPALLILRIVWNHSSFLPHLISYRHPIHRRHPSPPRYTHL</sequence>
<dbReference type="Proteomes" id="UP001418222">
    <property type="component" value="Unassembled WGS sequence"/>
</dbReference>
<accession>A0AAP0BYA9</accession>
<reference evidence="1 2" key="1">
    <citation type="journal article" date="2022" name="Nat. Plants">
        <title>Genomes of leafy and leafless Platanthera orchids illuminate the evolution of mycoheterotrophy.</title>
        <authorList>
            <person name="Li M.H."/>
            <person name="Liu K.W."/>
            <person name="Li Z."/>
            <person name="Lu H.C."/>
            <person name="Ye Q.L."/>
            <person name="Zhang D."/>
            <person name="Wang J.Y."/>
            <person name="Li Y.F."/>
            <person name="Zhong Z.M."/>
            <person name="Liu X."/>
            <person name="Yu X."/>
            <person name="Liu D.K."/>
            <person name="Tu X.D."/>
            <person name="Liu B."/>
            <person name="Hao Y."/>
            <person name="Liao X.Y."/>
            <person name="Jiang Y.T."/>
            <person name="Sun W.H."/>
            <person name="Chen J."/>
            <person name="Chen Y.Q."/>
            <person name="Ai Y."/>
            <person name="Zhai J.W."/>
            <person name="Wu S.S."/>
            <person name="Zhou Z."/>
            <person name="Hsiao Y.Y."/>
            <person name="Wu W.L."/>
            <person name="Chen Y.Y."/>
            <person name="Lin Y.F."/>
            <person name="Hsu J.L."/>
            <person name="Li C.Y."/>
            <person name="Wang Z.W."/>
            <person name="Zhao X."/>
            <person name="Zhong W.Y."/>
            <person name="Ma X.K."/>
            <person name="Ma L."/>
            <person name="Huang J."/>
            <person name="Chen G.Z."/>
            <person name="Huang M.Z."/>
            <person name="Huang L."/>
            <person name="Peng D.H."/>
            <person name="Luo Y.B."/>
            <person name="Zou S.Q."/>
            <person name="Chen S.P."/>
            <person name="Lan S."/>
            <person name="Tsai W.C."/>
            <person name="Van de Peer Y."/>
            <person name="Liu Z.J."/>
        </authorList>
    </citation>
    <scope>NUCLEOTIDE SEQUENCE [LARGE SCALE GENOMIC DNA]</scope>
    <source>
        <strain evidence="1">Lor287</strain>
    </source>
</reference>
<name>A0AAP0BYA9_9ASPA</name>
<dbReference type="AlphaFoldDB" id="A0AAP0BYA9"/>
<protein>
    <submittedName>
        <fullName evidence="1">Uncharacterized protein</fullName>
    </submittedName>
</protein>
<organism evidence="1 2">
    <name type="scientific">Platanthera zijinensis</name>
    <dbReference type="NCBI Taxonomy" id="2320716"/>
    <lineage>
        <taxon>Eukaryota</taxon>
        <taxon>Viridiplantae</taxon>
        <taxon>Streptophyta</taxon>
        <taxon>Embryophyta</taxon>
        <taxon>Tracheophyta</taxon>
        <taxon>Spermatophyta</taxon>
        <taxon>Magnoliopsida</taxon>
        <taxon>Liliopsida</taxon>
        <taxon>Asparagales</taxon>
        <taxon>Orchidaceae</taxon>
        <taxon>Orchidoideae</taxon>
        <taxon>Orchideae</taxon>
        <taxon>Orchidinae</taxon>
        <taxon>Platanthera</taxon>
    </lineage>
</organism>
<gene>
    <name evidence="1" type="ORF">KSP39_PZI004213</name>
</gene>
<keyword evidence="2" id="KW-1185">Reference proteome</keyword>
<evidence type="ECO:0000313" key="2">
    <source>
        <dbReference type="Proteomes" id="UP001418222"/>
    </source>
</evidence>